<comment type="caution">
    <text evidence="1">The sequence shown here is derived from an EMBL/GenBank/DDBJ whole genome shotgun (WGS) entry which is preliminary data.</text>
</comment>
<dbReference type="Proteomes" id="UP001239111">
    <property type="component" value="Chromosome 3"/>
</dbReference>
<protein>
    <submittedName>
        <fullName evidence="1">Uncharacterized protein</fullName>
    </submittedName>
</protein>
<sequence length="348" mass="39457">MLDGDEVSLKAIEVKWVIKDFATKSTSDSAHEFKYVSPPISLNKSKRCRLIVKHPARAEQGNKSCKEFLSVSFAAYHCCFEGTVTFYILDCSNGKHYKSKFEHYVFPEDGAGYRFPKFIPLSAFDSNPFLLPGGNLIIGCTIQVDFEISCNPTNDIVVDALGSSFFEDKLGKYQELFESEKYSDVKFVVQGKDIHAHKNVIASQSPVFAAMFEHEMNECNQNVVDIIDIPYRAMYELFRFIYAGTVKDIDDVAMDLLIASEKYLIKDLKTVCEKHLARKLSPKNIVSYLNLAELHGASQLKNRGIAFVTKYADIIADSPHFDVCKLHTNVMREVFNCMAKSKKRKLDE</sequence>
<name>A0ACC2NRN0_9HYME</name>
<gene>
    <name evidence="1" type="ORF">QAD02_005130</name>
</gene>
<evidence type="ECO:0000313" key="1">
    <source>
        <dbReference type="EMBL" id="KAJ8673868.1"/>
    </source>
</evidence>
<proteinExistence type="predicted"/>
<accession>A0ACC2NRN0</accession>
<organism evidence="1 2">
    <name type="scientific">Eretmocerus hayati</name>
    <dbReference type="NCBI Taxonomy" id="131215"/>
    <lineage>
        <taxon>Eukaryota</taxon>
        <taxon>Metazoa</taxon>
        <taxon>Ecdysozoa</taxon>
        <taxon>Arthropoda</taxon>
        <taxon>Hexapoda</taxon>
        <taxon>Insecta</taxon>
        <taxon>Pterygota</taxon>
        <taxon>Neoptera</taxon>
        <taxon>Endopterygota</taxon>
        <taxon>Hymenoptera</taxon>
        <taxon>Apocrita</taxon>
        <taxon>Proctotrupomorpha</taxon>
        <taxon>Chalcidoidea</taxon>
        <taxon>Aphelinidae</taxon>
        <taxon>Aphelininae</taxon>
        <taxon>Eretmocerus</taxon>
    </lineage>
</organism>
<dbReference type="EMBL" id="CM056743">
    <property type="protein sequence ID" value="KAJ8673868.1"/>
    <property type="molecule type" value="Genomic_DNA"/>
</dbReference>
<reference evidence="1" key="1">
    <citation type="submission" date="2023-04" db="EMBL/GenBank/DDBJ databases">
        <title>A chromosome-level genome assembly of the parasitoid wasp Eretmocerus hayati.</title>
        <authorList>
            <person name="Zhong Y."/>
            <person name="Liu S."/>
            <person name="Liu Y."/>
        </authorList>
    </citation>
    <scope>NUCLEOTIDE SEQUENCE</scope>
    <source>
        <strain evidence="1">ZJU_SS_LIU_2023</strain>
    </source>
</reference>
<keyword evidence="2" id="KW-1185">Reference proteome</keyword>
<evidence type="ECO:0000313" key="2">
    <source>
        <dbReference type="Proteomes" id="UP001239111"/>
    </source>
</evidence>